<dbReference type="PANTHER" id="PTHR30349">
    <property type="entry name" value="PHAGE INTEGRASE-RELATED"/>
    <property type="match status" value="1"/>
</dbReference>
<dbReference type="GO" id="GO:0003677">
    <property type="term" value="F:DNA binding"/>
    <property type="evidence" value="ECO:0007669"/>
    <property type="project" value="UniProtKB-KW"/>
</dbReference>
<dbReference type="AlphaFoldDB" id="A0A6J4M0A9"/>
<dbReference type="GO" id="GO:0015074">
    <property type="term" value="P:DNA integration"/>
    <property type="evidence" value="ECO:0007669"/>
    <property type="project" value="InterPro"/>
</dbReference>
<name>A0A6J4M0A9_9CYAN</name>
<dbReference type="Gene3D" id="1.10.150.130">
    <property type="match status" value="1"/>
</dbReference>
<accession>A0A6J4M0A9</accession>
<dbReference type="PROSITE" id="PS51898">
    <property type="entry name" value="TYR_RECOMBINASE"/>
    <property type="match status" value="1"/>
</dbReference>
<evidence type="ECO:0000313" key="5">
    <source>
        <dbReference type="EMBL" id="CAA9342951.1"/>
    </source>
</evidence>
<evidence type="ECO:0000256" key="1">
    <source>
        <dbReference type="ARBA" id="ARBA00008857"/>
    </source>
</evidence>
<dbReference type="InterPro" id="IPR002104">
    <property type="entry name" value="Integrase_catalytic"/>
</dbReference>
<sequence length="310" mass="35373">MQTLTPELRSLLTQLSQQLQPDSDCNPPLLEIWDLWVQTLDLLVETAADHYHVTRRQIVKAGNPLAGDTDWFLENSLAPQTYNARLRYLKNMAAWAVTQGLLSTNPWLKIKPRKKPKEIIKPFSHGETVRIIAGFEKTYPAWVPFTKFLFLSGCRMSEVIGLLWKHVDFERGEICICESLSRIPGKNYERVRKCTKTGSVRFLKINSELAKLLDQVSSATKKSEELVFKNPTGTNSVDCRNFRHRWTKVLSAANIPYRRPHIIRHSFASHAIEQGTPLTGVAYLLGHSDTRMVAQTYGHLINRPDLPSIL</sequence>
<gene>
    <name evidence="5" type="ORF">AVDCRST_MAG84-2476</name>
</gene>
<keyword evidence="3" id="KW-0233">DNA recombination</keyword>
<dbReference type="EMBL" id="CADCTZ010000436">
    <property type="protein sequence ID" value="CAA9342951.1"/>
    <property type="molecule type" value="Genomic_DNA"/>
</dbReference>
<evidence type="ECO:0000259" key="4">
    <source>
        <dbReference type="PROSITE" id="PS51898"/>
    </source>
</evidence>
<feature type="domain" description="Tyr recombinase" evidence="4">
    <location>
        <begin position="118"/>
        <end position="310"/>
    </location>
</feature>
<evidence type="ECO:0000256" key="2">
    <source>
        <dbReference type="ARBA" id="ARBA00023125"/>
    </source>
</evidence>
<dbReference type="Gene3D" id="1.10.443.10">
    <property type="entry name" value="Intergrase catalytic core"/>
    <property type="match status" value="1"/>
</dbReference>
<dbReference type="InterPro" id="IPR011010">
    <property type="entry name" value="DNA_brk_join_enz"/>
</dbReference>
<proteinExistence type="inferred from homology"/>
<comment type="similarity">
    <text evidence="1">Belongs to the 'phage' integrase family.</text>
</comment>
<dbReference type="InterPro" id="IPR050090">
    <property type="entry name" value="Tyrosine_recombinase_XerCD"/>
</dbReference>
<dbReference type="InterPro" id="IPR010998">
    <property type="entry name" value="Integrase_recombinase_N"/>
</dbReference>
<evidence type="ECO:0000256" key="3">
    <source>
        <dbReference type="ARBA" id="ARBA00023172"/>
    </source>
</evidence>
<protein>
    <recommendedName>
        <fullName evidence="4">Tyr recombinase domain-containing protein</fullName>
    </recommendedName>
</protein>
<dbReference type="InterPro" id="IPR013762">
    <property type="entry name" value="Integrase-like_cat_sf"/>
</dbReference>
<dbReference type="PANTHER" id="PTHR30349:SF64">
    <property type="entry name" value="PROPHAGE INTEGRASE INTD-RELATED"/>
    <property type="match status" value="1"/>
</dbReference>
<dbReference type="SUPFAM" id="SSF56349">
    <property type="entry name" value="DNA breaking-rejoining enzymes"/>
    <property type="match status" value="1"/>
</dbReference>
<dbReference type="CDD" id="cd01189">
    <property type="entry name" value="INT_ICEBs1_C_like"/>
    <property type="match status" value="1"/>
</dbReference>
<dbReference type="GO" id="GO:0006310">
    <property type="term" value="P:DNA recombination"/>
    <property type="evidence" value="ECO:0007669"/>
    <property type="project" value="UniProtKB-KW"/>
</dbReference>
<dbReference type="Pfam" id="PF00589">
    <property type="entry name" value="Phage_integrase"/>
    <property type="match status" value="1"/>
</dbReference>
<keyword evidence="2" id="KW-0238">DNA-binding</keyword>
<organism evidence="5">
    <name type="scientific">uncultured Microcoleus sp</name>
    <dbReference type="NCBI Taxonomy" id="259945"/>
    <lineage>
        <taxon>Bacteria</taxon>
        <taxon>Bacillati</taxon>
        <taxon>Cyanobacteriota</taxon>
        <taxon>Cyanophyceae</taxon>
        <taxon>Oscillatoriophycideae</taxon>
        <taxon>Oscillatoriales</taxon>
        <taxon>Microcoleaceae</taxon>
        <taxon>Microcoleus</taxon>
        <taxon>environmental samples</taxon>
    </lineage>
</organism>
<reference evidence="5" key="1">
    <citation type="submission" date="2020-02" db="EMBL/GenBank/DDBJ databases">
        <authorList>
            <person name="Meier V. D."/>
        </authorList>
    </citation>
    <scope>NUCLEOTIDE SEQUENCE</scope>
    <source>
        <strain evidence="5">AVDCRST_MAG84</strain>
    </source>
</reference>